<dbReference type="AlphaFoldDB" id="A0A1E7Q7W3"/>
<dbReference type="CDD" id="cd17470">
    <property type="entry name" value="T3SS_Flik_C"/>
    <property type="match status" value="1"/>
</dbReference>
<feature type="region of interest" description="Disordered" evidence="1">
    <location>
        <begin position="335"/>
        <end position="377"/>
    </location>
</feature>
<dbReference type="Proteomes" id="UP000242258">
    <property type="component" value="Unassembled WGS sequence"/>
</dbReference>
<dbReference type="STRING" id="1628148.BI198_12405"/>
<dbReference type="InterPro" id="IPR038610">
    <property type="entry name" value="FliK-like_C_sf"/>
</dbReference>
<dbReference type="InterPro" id="IPR021136">
    <property type="entry name" value="Flagellar_hook_control-like_C"/>
</dbReference>
<reference evidence="4" key="1">
    <citation type="submission" date="2016-09" db="EMBL/GenBank/DDBJ databases">
        <authorList>
            <person name="Wan X."/>
            <person name="Hou S."/>
        </authorList>
    </citation>
    <scope>NUCLEOTIDE SEQUENCE [LARGE SCALE GENOMIC DNA]</scope>
    <source>
        <strain evidence="4">KH87</strain>
    </source>
</reference>
<evidence type="ECO:0000256" key="1">
    <source>
        <dbReference type="SAM" id="MobiDB-lite"/>
    </source>
</evidence>
<feature type="region of interest" description="Disordered" evidence="1">
    <location>
        <begin position="531"/>
        <end position="550"/>
    </location>
</feature>
<evidence type="ECO:0000259" key="2">
    <source>
        <dbReference type="Pfam" id="PF02120"/>
    </source>
</evidence>
<dbReference type="Gene3D" id="3.30.750.140">
    <property type="match status" value="1"/>
</dbReference>
<feature type="region of interest" description="Disordered" evidence="1">
    <location>
        <begin position="36"/>
        <end position="69"/>
    </location>
</feature>
<keyword evidence="4" id="KW-1185">Reference proteome</keyword>
<evidence type="ECO:0000313" key="3">
    <source>
        <dbReference type="EMBL" id="OEY70282.1"/>
    </source>
</evidence>
<comment type="caution">
    <text evidence="3">The sequence shown here is derived from an EMBL/GenBank/DDBJ whole genome shotgun (WGS) entry which is preliminary data.</text>
</comment>
<feature type="compositionally biased region" description="Basic and acidic residues" evidence="1">
    <location>
        <begin position="246"/>
        <end position="256"/>
    </location>
</feature>
<evidence type="ECO:0000313" key="4">
    <source>
        <dbReference type="Proteomes" id="UP000242258"/>
    </source>
</evidence>
<feature type="domain" description="Flagellar hook-length control protein-like C-terminal" evidence="2">
    <location>
        <begin position="440"/>
        <end position="522"/>
    </location>
</feature>
<feature type="region of interest" description="Disordered" evidence="1">
    <location>
        <begin position="1"/>
        <end position="21"/>
    </location>
</feature>
<feature type="compositionally biased region" description="Low complexity" evidence="1">
    <location>
        <begin position="350"/>
        <end position="362"/>
    </location>
</feature>
<sequence>MLLSSVGSANSADSALRQGPKDNAFSAILAKETSDKSFIQQRQVPAAVSHFSEASSEKKTESADTANADTGSNIAADAADELLSSNLLQQIALTNSNKAISNDNSLAGANAKGISINEQGNNSDQDNAESDLLAELAELADAKAIAATDISQDGSEQTDAKPADTIKADSQLITSQLQTQSAKSDKVEASTSKTAEQLTKAEKLAAAAAISTKPVISNGPVTITDDAEPVIKLPEHADKIAGFADKQAKPADKQPTKADGTTTSDAESLTALTKATASADDSAKQVATAVTDAAKSDKAQANSSKTAFSATAANLASKADTKTDTKADAKFVAEAKGNQSQAQTGPDKLTTAAQHTDAAATASEKAPEKLADKVTPTNSAVTAARSEQGFSATLANAQATAMESRLATATNNLAPTTTHAEQLKQSINLMQQDAAGHMRQQVSLMLSQQIQKAEIRLDPAGLGMMQIKIDMQQDQATVQFTVQQHQAKELIEQQLPRLREMLQQQGIQLAEGQVQQQSQQQQRQLAQQQQQQNQQLAGESSNEEQLGMPIQVTVKHSDRLVDYYA</sequence>
<proteinExistence type="predicted"/>
<dbReference type="PANTHER" id="PTHR37533">
    <property type="entry name" value="FLAGELLAR HOOK-LENGTH CONTROL PROTEIN"/>
    <property type="match status" value="1"/>
</dbReference>
<dbReference type="PANTHER" id="PTHR37533:SF2">
    <property type="entry name" value="FLAGELLAR HOOK-LENGTH CONTROL PROTEIN"/>
    <property type="match status" value="1"/>
</dbReference>
<accession>A0A1E7Q7W3</accession>
<organism evidence="3 4">
    <name type="scientific">Rheinheimera salexigens</name>
    <dbReference type="NCBI Taxonomy" id="1628148"/>
    <lineage>
        <taxon>Bacteria</taxon>
        <taxon>Pseudomonadati</taxon>
        <taxon>Pseudomonadota</taxon>
        <taxon>Gammaproteobacteria</taxon>
        <taxon>Chromatiales</taxon>
        <taxon>Chromatiaceae</taxon>
        <taxon>Rheinheimera</taxon>
    </lineage>
</organism>
<protein>
    <recommendedName>
        <fullName evidence="2">Flagellar hook-length control protein-like C-terminal domain-containing protein</fullName>
    </recommendedName>
</protein>
<dbReference type="Pfam" id="PF02120">
    <property type="entry name" value="Flg_hook"/>
    <property type="match status" value="1"/>
</dbReference>
<dbReference type="InterPro" id="IPR052563">
    <property type="entry name" value="FliK"/>
</dbReference>
<gene>
    <name evidence="3" type="ORF">BI198_12405</name>
</gene>
<name>A0A1E7Q7W3_9GAMM</name>
<feature type="region of interest" description="Disordered" evidence="1">
    <location>
        <begin position="242"/>
        <end position="267"/>
    </location>
</feature>
<feature type="compositionally biased region" description="Polar residues" evidence="1">
    <location>
        <begin position="1"/>
        <end position="13"/>
    </location>
</feature>
<dbReference type="EMBL" id="MKEK01000001">
    <property type="protein sequence ID" value="OEY70282.1"/>
    <property type="molecule type" value="Genomic_DNA"/>
</dbReference>